<keyword evidence="4" id="KW-1185">Reference proteome</keyword>
<evidence type="ECO:0000313" key="3">
    <source>
        <dbReference type="EMBL" id="MDI1487544.1"/>
    </source>
</evidence>
<dbReference type="Pfam" id="PF02458">
    <property type="entry name" value="Transferase"/>
    <property type="match status" value="1"/>
</dbReference>
<evidence type="ECO:0000313" key="4">
    <source>
        <dbReference type="Proteomes" id="UP001161017"/>
    </source>
</evidence>
<evidence type="ECO:0000256" key="2">
    <source>
        <dbReference type="SAM" id="MobiDB-lite"/>
    </source>
</evidence>
<dbReference type="Gene3D" id="3.30.559.10">
    <property type="entry name" value="Chloramphenicol acetyltransferase-like domain"/>
    <property type="match status" value="1"/>
</dbReference>
<evidence type="ECO:0008006" key="5">
    <source>
        <dbReference type="Google" id="ProtNLM"/>
    </source>
</evidence>
<dbReference type="Proteomes" id="UP001161017">
    <property type="component" value="Unassembled WGS sequence"/>
</dbReference>
<keyword evidence="1" id="KW-0808">Transferase</keyword>
<sequence length="301" mass="32793">MDMTGQGQVIHIFSKACGGDPFTDEELSSGNLGGAHLVPLLDHSNIQSSKLERQVAKPAPSSATSTSTTDPTPPPVCTWGYFIFGGKTLAELKAIASTDKAPSVDFISTDDALSAFVWQSITRARSHRLKPSAATTFARAVDVRGHLGIPKTYPGLMQNMTFHTSTIKKLAEDKLGTVTSQLRAAVDSRTSSLFEDTRALATALHRSRDKSSISFVEDIDSSTDIMLSSWAKLDCYYLDFGIGLGKPEAVRRPQFVPYEGLIYLIPKKPNGEIAVGLCLRDEDMTCLRDDKTFKKFCTYVG</sequence>
<proteinExistence type="predicted"/>
<dbReference type="GO" id="GO:0016740">
    <property type="term" value="F:transferase activity"/>
    <property type="evidence" value="ECO:0007669"/>
    <property type="project" value="UniProtKB-KW"/>
</dbReference>
<dbReference type="AlphaFoldDB" id="A0AA43TTV2"/>
<feature type="compositionally biased region" description="Low complexity" evidence="2">
    <location>
        <begin position="58"/>
        <end position="70"/>
    </location>
</feature>
<dbReference type="PANTHER" id="PTHR31896">
    <property type="entry name" value="FAMILY REGULATORY PROTEIN, PUTATIVE (AFU_ORTHOLOGUE AFUA_3G14730)-RELATED"/>
    <property type="match status" value="1"/>
</dbReference>
<dbReference type="PANTHER" id="PTHR31896:SF64">
    <property type="entry name" value="TRICHOTHECENE 3-O-ACETYLTRANSFERASE"/>
    <property type="match status" value="1"/>
</dbReference>
<feature type="region of interest" description="Disordered" evidence="2">
    <location>
        <begin position="49"/>
        <end position="72"/>
    </location>
</feature>
<evidence type="ECO:0000256" key="1">
    <source>
        <dbReference type="ARBA" id="ARBA00022679"/>
    </source>
</evidence>
<gene>
    <name evidence="3" type="ORF">OHK93_006814</name>
</gene>
<reference evidence="3" key="1">
    <citation type="journal article" date="2023" name="Genome Biol. Evol.">
        <title>First Whole Genome Sequence and Flow Cytometry Genome Size Data for the Lichen-Forming Fungus Ramalina farinacea (Ascomycota).</title>
        <authorList>
            <person name="Llewellyn T."/>
            <person name="Mian S."/>
            <person name="Hill R."/>
            <person name="Leitch I.J."/>
            <person name="Gaya E."/>
        </authorList>
    </citation>
    <scope>NUCLEOTIDE SEQUENCE</scope>
    <source>
        <strain evidence="3">LIQ254RAFAR</strain>
    </source>
</reference>
<name>A0AA43TTV2_9LECA</name>
<accession>A0AA43TTV2</accession>
<dbReference type="InterPro" id="IPR023213">
    <property type="entry name" value="CAT-like_dom_sf"/>
</dbReference>
<protein>
    <recommendedName>
        <fullName evidence="5">Trichothecene 3-O-acetyltransferase</fullName>
    </recommendedName>
</protein>
<dbReference type="EMBL" id="JAPUFD010000005">
    <property type="protein sequence ID" value="MDI1487544.1"/>
    <property type="molecule type" value="Genomic_DNA"/>
</dbReference>
<comment type="caution">
    <text evidence="3">The sequence shown here is derived from an EMBL/GenBank/DDBJ whole genome shotgun (WGS) entry which is preliminary data.</text>
</comment>
<organism evidence="3 4">
    <name type="scientific">Ramalina farinacea</name>
    <dbReference type="NCBI Taxonomy" id="258253"/>
    <lineage>
        <taxon>Eukaryota</taxon>
        <taxon>Fungi</taxon>
        <taxon>Dikarya</taxon>
        <taxon>Ascomycota</taxon>
        <taxon>Pezizomycotina</taxon>
        <taxon>Lecanoromycetes</taxon>
        <taxon>OSLEUM clade</taxon>
        <taxon>Lecanoromycetidae</taxon>
        <taxon>Lecanorales</taxon>
        <taxon>Lecanorineae</taxon>
        <taxon>Ramalinaceae</taxon>
        <taxon>Ramalina</taxon>
    </lineage>
</organism>
<dbReference type="InterPro" id="IPR051283">
    <property type="entry name" value="Sec_Metabolite_Acyltrans"/>
</dbReference>